<evidence type="ECO:0000313" key="5">
    <source>
        <dbReference type="Proteomes" id="UP000001661"/>
    </source>
</evidence>
<dbReference type="AlphaFoldDB" id="D9QVG6"/>
<gene>
    <name evidence="4" type="ordered locus">Acear_0685</name>
</gene>
<dbReference type="eggNOG" id="COG2905">
    <property type="taxonomic scope" value="Bacteria"/>
</dbReference>
<dbReference type="CDD" id="cd04617">
    <property type="entry name" value="CBS_pair_CcpN"/>
    <property type="match status" value="1"/>
</dbReference>
<dbReference type="PANTHER" id="PTHR48108">
    <property type="entry name" value="CBS DOMAIN-CONTAINING PROTEIN CBSX2, CHLOROPLASTIC"/>
    <property type="match status" value="1"/>
</dbReference>
<dbReference type="Pfam" id="PF08279">
    <property type="entry name" value="HTH_11"/>
    <property type="match status" value="1"/>
</dbReference>
<dbReference type="Gene3D" id="3.10.580.10">
    <property type="entry name" value="CBS-domain"/>
    <property type="match status" value="1"/>
</dbReference>
<dbReference type="RefSeq" id="WP_013277671.1">
    <property type="nucleotide sequence ID" value="NC_014378.1"/>
</dbReference>
<dbReference type="InterPro" id="IPR013196">
    <property type="entry name" value="HTH_11"/>
</dbReference>
<evidence type="ECO:0000259" key="3">
    <source>
        <dbReference type="PROSITE" id="PS51371"/>
    </source>
</evidence>
<reference evidence="4 5" key="1">
    <citation type="journal article" date="2010" name="Stand. Genomic Sci.">
        <title>Complete genome sequence of Acetohalobium arabaticum type strain (Z-7288).</title>
        <authorList>
            <person name="Sikorski J."/>
            <person name="Lapidus A."/>
            <person name="Chertkov O."/>
            <person name="Lucas S."/>
            <person name="Copeland A."/>
            <person name="Glavina Del Rio T."/>
            <person name="Nolan M."/>
            <person name="Tice H."/>
            <person name="Cheng J.F."/>
            <person name="Han C."/>
            <person name="Brambilla E."/>
            <person name="Pitluck S."/>
            <person name="Liolios K."/>
            <person name="Ivanova N."/>
            <person name="Mavromatis K."/>
            <person name="Mikhailova N."/>
            <person name="Pati A."/>
            <person name="Bruce D."/>
            <person name="Detter C."/>
            <person name="Tapia R."/>
            <person name="Goodwin L."/>
            <person name="Chen A."/>
            <person name="Palaniappan K."/>
            <person name="Land M."/>
            <person name="Hauser L."/>
            <person name="Chang Y.J."/>
            <person name="Jeffries C.D."/>
            <person name="Rohde M."/>
            <person name="Goker M."/>
            <person name="Spring S."/>
            <person name="Woyke T."/>
            <person name="Bristow J."/>
            <person name="Eisen J.A."/>
            <person name="Markowitz V."/>
            <person name="Hugenholtz P."/>
            <person name="Kyrpides N.C."/>
            <person name="Klenk H.P."/>
        </authorList>
    </citation>
    <scope>NUCLEOTIDE SEQUENCE [LARGE SCALE GENOMIC DNA]</scope>
    <source>
        <strain evidence="5">ATCC 49924 / DSM 5501 / Z-7288</strain>
    </source>
</reference>
<evidence type="ECO:0000256" key="2">
    <source>
        <dbReference type="PROSITE-ProRule" id="PRU00703"/>
    </source>
</evidence>
<sequence length="216" mass="24139">MNLSDRQRRIIEIVKNNEPITSKEIADKLDLTRSALRSDLSVLTMAKILEAKPRVGYFHLQDNSYLAEINKLYTKEVAEVKSVPVVVTEKTSIYNAITTLFLEDVGSLFVVDEEDKNLVGVISRKDLLKITIGDADINQVPVSVAMTRMPNIITIRADDTVLLAAKRLVNYEIDALPVVENFIDESGEPLEDKLKVIGRVSKTNITRVLADLGLEM</sequence>
<dbReference type="KEGG" id="aar:Acear_0685"/>
<feature type="domain" description="CBS" evidence="3">
    <location>
        <begin position="80"/>
        <end position="137"/>
    </location>
</feature>
<accession>D9QVG6</accession>
<dbReference type="Gene3D" id="1.10.10.10">
    <property type="entry name" value="Winged helix-like DNA-binding domain superfamily/Winged helix DNA-binding domain"/>
    <property type="match status" value="1"/>
</dbReference>
<keyword evidence="2" id="KW-0129">CBS domain</keyword>
<keyword evidence="5" id="KW-1185">Reference proteome</keyword>
<name>D9QVG6_ACEAZ</name>
<dbReference type="InterPro" id="IPR036388">
    <property type="entry name" value="WH-like_DNA-bd_sf"/>
</dbReference>
<dbReference type="PROSITE" id="PS51371">
    <property type="entry name" value="CBS"/>
    <property type="match status" value="2"/>
</dbReference>
<evidence type="ECO:0000313" key="4">
    <source>
        <dbReference type="EMBL" id="ADL12225.1"/>
    </source>
</evidence>
<dbReference type="PIRSF" id="PIRSF026546">
    <property type="entry name" value="UCP026546_CBS_YqzB"/>
    <property type="match status" value="1"/>
</dbReference>
<dbReference type="STRING" id="574087.Acear_0685"/>
<dbReference type="InterPro" id="IPR046342">
    <property type="entry name" value="CBS_dom_sf"/>
</dbReference>
<dbReference type="InterPro" id="IPR036390">
    <property type="entry name" value="WH_DNA-bd_sf"/>
</dbReference>
<dbReference type="Pfam" id="PF00571">
    <property type="entry name" value="CBS"/>
    <property type="match status" value="2"/>
</dbReference>
<dbReference type="InterPro" id="IPR051462">
    <property type="entry name" value="CBS_domain-containing"/>
</dbReference>
<dbReference type="HOGENOM" id="CLU_090663_1_0_9"/>
<evidence type="ECO:0000256" key="1">
    <source>
        <dbReference type="ARBA" id="ARBA00022737"/>
    </source>
</evidence>
<proteinExistence type="predicted"/>
<dbReference type="EMBL" id="CP002105">
    <property type="protein sequence ID" value="ADL12225.1"/>
    <property type="molecule type" value="Genomic_DNA"/>
</dbReference>
<organism evidence="4 5">
    <name type="scientific">Acetohalobium arabaticum (strain ATCC 49924 / DSM 5501 / Z-7288)</name>
    <dbReference type="NCBI Taxonomy" id="574087"/>
    <lineage>
        <taxon>Bacteria</taxon>
        <taxon>Bacillati</taxon>
        <taxon>Bacillota</taxon>
        <taxon>Clostridia</taxon>
        <taxon>Halanaerobiales</taxon>
        <taxon>Halobacteroidaceae</taxon>
        <taxon>Acetohalobium</taxon>
    </lineage>
</organism>
<feature type="domain" description="CBS" evidence="3">
    <location>
        <begin position="146"/>
        <end position="216"/>
    </location>
</feature>
<protein>
    <submittedName>
        <fullName evidence="4">Putative signal transduction protein with CBS domains</fullName>
    </submittedName>
</protein>
<keyword evidence="1" id="KW-0677">Repeat</keyword>
<dbReference type="PANTHER" id="PTHR48108:SF32">
    <property type="entry name" value="TRANSCRIPTIONAL REPRESSOR CCPN"/>
    <property type="match status" value="1"/>
</dbReference>
<dbReference type="SUPFAM" id="SSF46785">
    <property type="entry name" value="Winged helix' DNA-binding domain"/>
    <property type="match status" value="1"/>
</dbReference>
<dbReference type="Proteomes" id="UP000001661">
    <property type="component" value="Chromosome"/>
</dbReference>
<dbReference type="SUPFAM" id="SSF54631">
    <property type="entry name" value="CBS-domain pair"/>
    <property type="match status" value="1"/>
</dbReference>
<dbReference type="InterPro" id="IPR016842">
    <property type="entry name" value="UCP026546_HTH-CBS"/>
</dbReference>
<dbReference type="InterPro" id="IPR000644">
    <property type="entry name" value="CBS_dom"/>
</dbReference>
<dbReference type="OrthoDB" id="9793615at2"/>
<dbReference type="SMART" id="SM00116">
    <property type="entry name" value="CBS"/>
    <property type="match status" value="2"/>
</dbReference>